<evidence type="ECO:0000256" key="2">
    <source>
        <dbReference type="ARBA" id="ARBA00022475"/>
    </source>
</evidence>
<evidence type="ECO:0000256" key="5">
    <source>
        <dbReference type="ARBA" id="ARBA00022989"/>
    </source>
</evidence>
<dbReference type="InterPro" id="IPR031951">
    <property type="entry name" value="IL17R_D_N"/>
</dbReference>
<feature type="chain" id="PRO_5017188669" evidence="10">
    <location>
        <begin position="22"/>
        <end position="588"/>
    </location>
</feature>
<evidence type="ECO:0000313" key="13">
    <source>
        <dbReference type="Proteomes" id="UP000261560"/>
    </source>
</evidence>
<dbReference type="Pfam" id="PF08357">
    <property type="entry name" value="SEFIR"/>
    <property type="match status" value="1"/>
</dbReference>
<evidence type="ECO:0000256" key="3">
    <source>
        <dbReference type="ARBA" id="ARBA00022692"/>
    </source>
</evidence>
<organism evidence="12 13">
    <name type="scientific">Oryzias melastigma</name>
    <name type="common">Marine medaka</name>
    <dbReference type="NCBI Taxonomy" id="30732"/>
    <lineage>
        <taxon>Eukaryota</taxon>
        <taxon>Metazoa</taxon>
        <taxon>Chordata</taxon>
        <taxon>Craniata</taxon>
        <taxon>Vertebrata</taxon>
        <taxon>Euteleostomi</taxon>
        <taxon>Actinopterygii</taxon>
        <taxon>Neopterygii</taxon>
        <taxon>Teleostei</taxon>
        <taxon>Neoteleostei</taxon>
        <taxon>Acanthomorphata</taxon>
        <taxon>Ovalentaria</taxon>
        <taxon>Atherinomorphae</taxon>
        <taxon>Beloniformes</taxon>
        <taxon>Adrianichthyidae</taxon>
        <taxon>Oryziinae</taxon>
        <taxon>Oryzias</taxon>
    </lineage>
</organism>
<dbReference type="GO" id="GO:0005886">
    <property type="term" value="C:plasma membrane"/>
    <property type="evidence" value="ECO:0007669"/>
    <property type="project" value="UniProtKB-SubCell"/>
</dbReference>
<dbReference type="Gene3D" id="3.40.50.11530">
    <property type="match status" value="1"/>
</dbReference>
<keyword evidence="7" id="KW-0675">Receptor</keyword>
<dbReference type="OMA" id="SMAWHCR"/>
<feature type="signal peptide" evidence="10">
    <location>
        <begin position="1"/>
        <end position="21"/>
    </location>
</feature>
<feature type="transmembrane region" description="Helical" evidence="9">
    <location>
        <begin position="315"/>
        <end position="340"/>
    </location>
</feature>
<evidence type="ECO:0000256" key="7">
    <source>
        <dbReference type="ARBA" id="ARBA00023170"/>
    </source>
</evidence>
<dbReference type="AlphaFoldDB" id="A0A3B3DH69"/>
<evidence type="ECO:0000259" key="11">
    <source>
        <dbReference type="PROSITE" id="PS51534"/>
    </source>
</evidence>
<keyword evidence="3 9" id="KW-0812">Transmembrane</keyword>
<evidence type="ECO:0000256" key="10">
    <source>
        <dbReference type="SAM" id="SignalP"/>
    </source>
</evidence>
<reference evidence="12" key="1">
    <citation type="submission" date="2025-08" db="UniProtKB">
        <authorList>
            <consortium name="Ensembl"/>
        </authorList>
    </citation>
    <scope>IDENTIFICATION</scope>
</reference>
<dbReference type="Gene3D" id="2.60.40.2160">
    <property type="entry name" value="Interleukin-17 receptor A/B, fibronectin-III-like domain 1"/>
    <property type="match status" value="1"/>
</dbReference>
<dbReference type="GeneTree" id="ENSGT00940000156669"/>
<evidence type="ECO:0000256" key="6">
    <source>
        <dbReference type="ARBA" id="ARBA00023136"/>
    </source>
</evidence>
<keyword evidence="13" id="KW-1185">Reference proteome</keyword>
<keyword evidence="5 9" id="KW-1133">Transmembrane helix</keyword>
<dbReference type="PaxDb" id="30732-ENSOMEP00000029447"/>
<dbReference type="InterPro" id="IPR038683">
    <property type="entry name" value="IL17RA/B_FnIII-like_1_sf"/>
</dbReference>
<dbReference type="PROSITE" id="PS51534">
    <property type="entry name" value="SEFIR"/>
    <property type="match status" value="1"/>
</dbReference>
<feature type="domain" description="SEFIR" evidence="11">
    <location>
        <begin position="381"/>
        <end position="536"/>
    </location>
</feature>
<reference evidence="12" key="2">
    <citation type="submission" date="2025-09" db="UniProtKB">
        <authorList>
            <consortium name="Ensembl"/>
        </authorList>
    </citation>
    <scope>IDENTIFICATION</scope>
</reference>
<evidence type="ECO:0000256" key="4">
    <source>
        <dbReference type="ARBA" id="ARBA00022729"/>
    </source>
</evidence>
<proteinExistence type="predicted"/>
<name>A0A3B3DH69_ORYME</name>
<dbReference type="PANTHER" id="PTHR15583:SF17">
    <property type="entry name" value="INTERLEUKIN-17 RECEPTOR D ISOFORM X1"/>
    <property type="match status" value="1"/>
</dbReference>
<dbReference type="Pfam" id="PF16742">
    <property type="entry name" value="IL17R_D_N"/>
    <property type="match status" value="1"/>
</dbReference>
<evidence type="ECO:0000313" key="12">
    <source>
        <dbReference type="Ensembl" id="ENSOMEP00000029447.1"/>
    </source>
</evidence>
<dbReference type="InterPro" id="IPR013568">
    <property type="entry name" value="SEFIR_dom"/>
</dbReference>
<sequence>MVGAAVALWFLLAALCPPLRAGGSAAVVAPQDCSLDCIRQGGFSCEYCRITRSNIKKALGFNASFPFGSCIPWPCFELLGNEDPTFCQHFVHAPNDVKVDFVDDSNNSDTVIVSWKPSYYGIAFLRGFQVTLQSLGSSGISCQLFLFPRNVSLTASQAHTVYMSDPFPRLSLGSQYAVTVMSLPVPEKWENFYRSTIFSTRSCTEKNGLEKCKHDWYPKHVKVQQDGTIVTVTFNLAPPNLGIRSYFSLCYANSVKKYKTMTPNSSENQTHHSFQLDDLQVGANYTCELAADEVDAVRKIFNVHVTAPQTEAPPVALTLAVVLPLCLITAALLGAVLATVSCWRSKLLSKAFDIKSEVIRQHEESRTAEEVVTLQKDSPTPPRLLICYSGRDGPAHIKAVNHFAAFVQQHMATQVCLDLWDSLGVAEEGYMAWYCRQIQESDFILVICSRGLKGRPGLSGGDDEDEEALSFSPNAHMSEAVIQLIAEEVGRAKARGQDLSKYMAAVFQYSQQTDIPLELGLVPHYTLTRDLALLFSHLHGVALHRPGGHLKINHLSEEGFAALPAGAALQSAISDAGATMRRKMEEVA</sequence>
<evidence type="ECO:0000256" key="9">
    <source>
        <dbReference type="SAM" id="Phobius"/>
    </source>
</evidence>
<evidence type="ECO:0000256" key="1">
    <source>
        <dbReference type="ARBA" id="ARBA00004251"/>
    </source>
</evidence>
<keyword evidence="8" id="KW-0325">Glycoprotein</keyword>
<dbReference type="OrthoDB" id="10007141at2759"/>
<evidence type="ECO:0000256" key="8">
    <source>
        <dbReference type="ARBA" id="ARBA00023180"/>
    </source>
</evidence>
<dbReference type="KEGG" id="oml:112159518"/>
<protein>
    <submittedName>
        <fullName evidence="12">Si:ch211-207e14.4</fullName>
    </submittedName>
</protein>
<keyword evidence="2" id="KW-1003">Cell membrane</keyword>
<keyword evidence="4 10" id="KW-0732">Signal</keyword>
<dbReference type="STRING" id="30732.ENSOMEP00000029447"/>
<dbReference type="GeneID" id="112159518"/>
<dbReference type="Ensembl" id="ENSOMET00000018948.1">
    <property type="protein sequence ID" value="ENSOMEP00000029447.1"/>
    <property type="gene ID" value="ENSOMEG00000013104.1"/>
</dbReference>
<dbReference type="RefSeq" id="XP_024149401.1">
    <property type="nucleotide sequence ID" value="XM_024293633.2"/>
</dbReference>
<dbReference type="GO" id="GO:0030368">
    <property type="term" value="F:interleukin-17 receptor activity"/>
    <property type="evidence" value="ECO:0007669"/>
    <property type="project" value="InterPro"/>
</dbReference>
<keyword evidence="6 9" id="KW-0472">Membrane</keyword>
<accession>A0A3B3DH69</accession>
<dbReference type="Proteomes" id="UP000261560">
    <property type="component" value="Unplaced"/>
</dbReference>
<comment type="subcellular location">
    <subcellularLocation>
        <location evidence="1">Cell membrane</location>
        <topology evidence="1">Single-pass type I membrane protein</topology>
    </subcellularLocation>
</comment>
<dbReference type="InterPro" id="IPR039465">
    <property type="entry name" value="IL-17_rcpt-like"/>
</dbReference>
<dbReference type="PANTHER" id="PTHR15583">
    <property type="entry name" value="INTERLEUKIN-17 RECEPTOR"/>
    <property type="match status" value="1"/>
</dbReference>